<comment type="caution">
    <text evidence="3">The sequence shown here is derived from an EMBL/GenBank/DDBJ whole genome shotgun (WGS) entry which is preliminary data.</text>
</comment>
<evidence type="ECO:0000313" key="3">
    <source>
        <dbReference type="EMBL" id="MFC7192089.1"/>
    </source>
</evidence>
<reference evidence="3 4" key="1">
    <citation type="journal article" date="2019" name="Int. J. Syst. Evol. Microbiol.">
        <title>The Global Catalogue of Microorganisms (GCM) 10K type strain sequencing project: providing services to taxonomists for standard genome sequencing and annotation.</title>
        <authorList>
            <consortium name="The Broad Institute Genomics Platform"/>
            <consortium name="The Broad Institute Genome Sequencing Center for Infectious Disease"/>
            <person name="Wu L."/>
            <person name="Ma J."/>
        </authorList>
    </citation>
    <scope>NUCLEOTIDE SEQUENCE [LARGE SCALE GENOMIC DNA]</scope>
    <source>
        <strain evidence="3 4">RDMS1</strain>
    </source>
</reference>
<dbReference type="GeneID" id="76201775"/>
<protein>
    <submittedName>
        <fullName evidence="3">SRPBCC domain-containing protein</fullName>
    </submittedName>
</protein>
<accession>A0ABD5YRP9</accession>
<dbReference type="Proteomes" id="UP001596417">
    <property type="component" value="Unassembled WGS sequence"/>
</dbReference>
<evidence type="ECO:0000256" key="1">
    <source>
        <dbReference type="ARBA" id="ARBA00006817"/>
    </source>
</evidence>
<feature type="domain" description="Activator of Hsp90 ATPase homologue 1/2-like C-terminal" evidence="2">
    <location>
        <begin position="17"/>
        <end position="147"/>
    </location>
</feature>
<dbReference type="Gene3D" id="3.30.530.20">
    <property type="match status" value="1"/>
</dbReference>
<dbReference type="SUPFAM" id="SSF55961">
    <property type="entry name" value="Bet v1-like"/>
    <property type="match status" value="1"/>
</dbReference>
<comment type="similarity">
    <text evidence="1">Belongs to the AHA1 family.</text>
</comment>
<evidence type="ECO:0000313" key="4">
    <source>
        <dbReference type="Proteomes" id="UP001596417"/>
    </source>
</evidence>
<dbReference type="AlphaFoldDB" id="A0ABD5YRP9"/>
<keyword evidence="4" id="KW-1185">Reference proteome</keyword>
<organism evidence="3 4">
    <name type="scientific">Halocatena marina</name>
    <dbReference type="NCBI Taxonomy" id="2934937"/>
    <lineage>
        <taxon>Archaea</taxon>
        <taxon>Methanobacteriati</taxon>
        <taxon>Methanobacteriota</taxon>
        <taxon>Stenosarchaea group</taxon>
        <taxon>Halobacteria</taxon>
        <taxon>Halobacteriales</taxon>
        <taxon>Natronomonadaceae</taxon>
        <taxon>Halocatena</taxon>
    </lineage>
</organism>
<dbReference type="InterPro" id="IPR013538">
    <property type="entry name" value="ASHA1/2-like_C"/>
</dbReference>
<evidence type="ECO:0000259" key="2">
    <source>
        <dbReference type="Pfam" id="PF08327"/>
    </source>
</evidence>
<dbReference type="Pfam" id="PF08327">
    <property type="entry name" value="AHSA1"/>
    <property type="match status" value="1"/>
</dbReference>
<dbReference type="RefSeq" id="WP_264556463.1">
    <property type="nucleotide sequence ID" value="NZ_CP109980.1"/>
</dbReference>
<gene>
    <name evidence="3" type="ORF">ACFQL7_21295</name>
</gene>
<proteinExistence type="inferred from homology"/>
<sequence length="150" mass="16917">MMIETTETSLTIRRTFDAPRERVFRAFTERGELEEWFAPAPGDVRTEIQTFAPEPDGERSIRFHTDDGRFGSDGAFEEIVENERIVYTDRWVNFQETEVDSRVGVEFSDAGDGTEIVLTHEQLPNIDSVGGAAMGWENSLGTLDEVLAEP</sequence>
<name>A0ABD5YRP9_9EURY</name>
<dbReference type="InterPro" id="IPR023393">
    <property type="entry name" value="START-like_dom_sf"/>
</dbReference>
<dbReference type="EMBL" id="JBHTAX010000004">
    <property type="protein sequence ID" value="MFC7192089.1"/>
    <property type="molecule type" value="Genomic_DNA"/>
</dbReference>
<dbReference type="CDD" id="cd07814">
    <property type="entry name" value="SRPBCC_CalC_Aha1-like"/>
    <property type="match status" value="1"/>
</dbReference>